<dbReference type="PANTHER" id="PTHR38451">
    <property type="entry name" value="TRNA (ADENINE(22)-N(1))-METHYLTRANSFERASE"/>
    <property type="match status" value="1"/>
</dbReference>
<reference evidence="1 2" key="2">
    <citation type="journal article" date="2012" name="PLoS ONE">
        <title>An ancient pathway combining carbon dioxide fixation with the generation and utilization of a sodium ion gradient for ATP synthesis.</title>
        <authorList>
            <person name="Poehlein A."/>
            <person name="Schmidt S."/>
            <person name="Kaster A.K."/>
            <person name="Goenrich M."/>
            <person name="Vollmers J."/>
            <person name="Thurmer A."/>
            <person name="Bertsch J."/>
            <person name="Schuchmann K."/>
            <person name="Voigt B."/>
            <person name="Hecker M."/>
            <person name="Daniel R."/>
            <person name="Thauer R.K."/>
            <person name="Gottschalk G."/>
            <person name="Muller V."/>
        </authorList>
    </citation>
    <scope>NUCLEOTIDE SEQUENCE [LARGE SCALE GENOMIC DNA]</scope>
    <source>
        <strain evidence="2">ATCC 29683 / DSM 1030 / JCM 2381 / KCTC 1655 / WB1</strain>
    </source>
</reference>
<dbReference type="Pfam" id="PF04816">
    <property type="entry name" value="TrmK"/>
    <property type="match status" value="1"/>
</dbReference>
<dbReference type="SUPFAM" id="SSF53335">
    <property type="entry name" value="S-adenosyl-L-methionine-dependent methyltransferases"/>
    <property type="match status" value="1"/>
</dbReference>
<evidence type="ECO:0000313" key="1">
    <source>
        <dbReference type="EMBL" id="AFA49187.1"/>
    </source>
</evidence>
<proteinExistence type="predicted"/>
<evidence type="ECO:0000313" key="2">
    <source>
        <dbReference type="Proteomes" id="UP000007177"/>
    </source>
</evidence>
<dbReference type="STRING" id="931626.Awo_c24300"/>
<reference evidence="2" key="1">
    <citation type="submission" date="2011-07" db="EMBL/GenBank/DDBJ databases">
        <title>Complete genome sequence of Acetobacterium woodii.</title>
        <authorList>
            <person name="Poehlein A."/>
            <person name="Schmidt S."/>
            <person name="Kaster A.-K."/>
            <person name="Goenrich M."/>
            <person name="Vollmers J."/>
            <person name="Thuermer A."/>
            <person name="Gottschalk G."/>
            <person name="Thauer R.K."/>
            <person name="Daniel R."/>
            <person name="Mueller V."/>
        </authorList>
    </citation>
    <scope>NUCLEOTIDE SEQUENCE [LARGE SCALE GENOMIC DNA]</scope>
    <source>
        <strain evidence="2">ATCC 29683 / DSM 1030 / JCM 2381 / KCTC 1655 / WB1</strain>
    </source>
</reference>
<accession>H6LDM3</accession>
<dbReference type="InterPro" id="IPR029063">
    <property type="entry name" value="SAM-dependent_MTases_sf"/>
</dbReference>
<dbReference type="KEGG" id="awo:Awo_c24300"/>
<sequence length="212" mass="23868">MADIGTDHGYLPVSLVAAGQVDFAIASDINAKPLKKAEKIIADFKLEKLIETRLGSGLSVLQPGEVQAVVMAGMGGLLIRDLLERDRQVALKMKKLVLQPMNNQAVLRKYLEQRGYRIIKEDLCQEMERIYEIMVVVPGEMVISNPLEYELGFEYDQHQHPLLKALIDRKIYLENKIVLNTQGKTTAVAKQQFAVSSQFIEKLNEVKKCLSN</sequence>
<dbReference type="AlphaFoldDB" id="H6LDM3"/>
<name>H6LDM3_ACEWD</name>
<dbReference type="PANTHER" id="PTHR38451:SF1">
    <property type="entry name" value="TRNA (ADENINE(22)-N(1))-METHYLTRANSFERASE"/>
    <property type="match status" value="1"/>
</dbReference>
<dbReference type="HOGENOM" id="CLU_071037_1_0_9"/>
<dbReference type="InterPro" id="IPR006901">
    <property type="entry name" value="TrmK"/>
</dbReference>
<dbReference type="Gene3D" id="3.40.50.150">
    <property type="entry name" value="Vaccinia Virus protein VP39"/>
    <property type="match status" value="1"/>
</dbReference>
<keyword evidence="2" id="KW-1185">Reference proteome</keyword>
<dbReference type="GO" id="GO:0160105">
    <property type="term" value="F:tRNA (adenine(22)-N1)-methyltransferase activity"/>
    <property type="evidence" value="ECO:0007669"/>
    <property type="project" value="InterPro"/>
</dbReference>
<dbReference type="EMBL" id="CP002987">
    <property type="protein sequence ID" value="AFA49187.1"/>
    <property type="molecule type" value="Genomic_DNA"/>
</dbReference>
<dbReference type="Proteomes" id="UP000007177">
    <property type="component" value="Chromosome"/>
</dbReference>
<dbReference type="eggNOG" id="COG2384">
    <property type="taxonomic scope" value="Bacteria"/>
</dbReference>
<evidence type="ECO:0008006" key="3">
    <source>
        <dbReference type="Google" id="ProtNLM"/>
    </source>
</evidence>
<organism evidence="1 2">
    <name type="scientific">Acetobacterium woodii (strain ATCC 29683 / DSM 1030 / JCM 2381 / KCTC 1655 / WB1)</name>
    <dbReference type="NCBI Taxonomy" id="931626"/>
    <lineage>
        <taxon>Bacteria</taxon>
        <taxon>Bacillati</taxon>
        <taxon>Bacillota</taxon>
        <taxon>Clostridia</taxon>
        <taxon>Eubacteriales</taxon>
        <taxon>Eubacteriaceae</taxon>
        <taxon>Acetobacterium</taxon>
    </lineage>
</organism>
<protein>
    <recommendedName>
        <fullName evidence="3">SAM-dependent methyltransferase</fullName>
    </recommendedName>
</protein>
<dbReference type="PIRSF" id="PIRSF018637">
    <property type="entry name" value="TrmK"/>
    <property type="match status" value="1"/>
</dbReference>
<gene>
    <name evidence="1" type="ordered locus">Awo_c24300</name>
</gene>